<dbReference type="Pfam" id="PF08240">
    <property type="entry name" value="ADH_N"/>
    <property type="match status" value="1"/>
</dbReference>
<evidence type="ECO:0000256" key="10">
    <source>
        <dbReference type="ARBA" id="ARBA00049243"/>
    </source>
</evidence>
<feature type="domain" description="Alcohol dehydrogenase-like C-terminal" evidence="12">
    <location>
        <begin position="197"/>
        <end position="328"/>
    </location>
</feature>
<keyword evidence="4 11" id="KW-0862">Zinc</keyword>
<protein>
    <recommendedName>
        <fullName evidence="11">S-(hydroxymethyl)glutathione dehydrogenase</fullName>
        <ecNumber evidence="11">1.1.1.284</ecNumber>
    </recommendedName>
</protein>
<dbReference type="InterPro" id="IPR014183">
    <property type="entry name" value="ADH_3"/>
</dbReference>
<sequence length="371" mass="39563">MKSRAAVAFKPGEPLSIVEIDVEEPKAKEVLVKMLYTSVCHTDAYTLSGDDPEGVFPAVLGHEGGGVVISVGDGVTSVKPGDHVIPLYTPECGECKFCLSGKTNLCSAIRETQGKGLMPDGTTRFSYNGEPIHHYMGTSTFSEYTVVSEISLVKVEQDVPLDKVCLFGCGVTTGIGAVHNTAKVEAGAVAAVFGLGAIGLAVVQGLVQAKASRIIVVDLNEDKFELAKKMGATDFINPSKFDKPIQEVIVEMTDGGVDYSFECIGNVEVMRSALESCHKGWGESIIIGVAAGGKEIQTRPFQLVTGRVWKGSAFGGVKGRTELPGMVEDFMNGKIDLDSFITHQLDSKDINEAFNLLSKGESIRTILTYGE</sequence>
<comment type="catalytic activity">
    <reaction evidence="9">
        <text>a secondary alcohol + NAD(+) = a ketone + NADH + H(+)</text>
        <dbReference type="Rhea" id="RHEA:10740"/>
        <dbReference type="ChEBI" id="CHEBI:15378"/>
        <dbReference type="ChEBI" id="CHEBI:17087"/>
        <dbReference type="ChEBI" id="CHEBI:35681"/>
        <dbReference type="ChEBI" id="CHEBI:57540"/>
        <dbReference type="ChEBI" id="CHEBI:57945"/>
        <dbReference type="EC" id="1.1.1.1"/>
    </reaction>
</comment>
<dbReference type="CDD" id="cd08300">
    <property type="entry name" value="alcohol_DH_class_III"/>
    <property type="match status" value="1"/>
</dbReference>
<evidence type="ECO:0000256" key="11">
    <source>
        <dbReference type="RuleBase" id="RU362016"/>
    </source>
</evidence>
<evidence type="ECO:0000313" key="14">
    <source>
        <dbReference type="EMBL" id="MEC5423766.1"/>
    </source>
</evidence>
<dbReference type="Gene3D" id="3.40.50.720">
    <property type="entry name" value="NAD(P)-binding Rossmann-like Domain"/>
    <property type="match status" value="1"/>
</dbReference>
<comment type="catalytic activity">
    <reaction evidence="10">
        <text>a primary alcohol + NAD(+) = an aldehyde + NADH + H(+)</text>
        <dbReference type="Rhea" id="RHEA:10736"/>
        <dbReference type="ChEBI" id="CHEBI:15378"/>
        <dbReference type="ChEBI" id="CHEBI:15734"/>
        <dbReference type="ChEBI" id="CHEBI:17478"/>
        <dbReference type="ChEBI" id="CHEBI:57540"/>
        <dbReference type="ChEBI" id="CHEBI:57945"/>
        <dbReference type="EC" id="1.1.1.1"/>
    </reaction>
</comment>
<comment type="caution">
    <text evidence="14">The sequence shown here is derived from an EMBL/GenBank/DDBJ whole genome shotgun (WGS) entry which is preliminary data.</text>
</comment>
<dbReference type="EC" id="1.1.1.284" evidence="11"/>
<comment type="catalytic activity">
    <reaction evidence="8 11">
        <text>S-(hydroxymethyl)glutathione + NAD(+) = S-formylglutathione + NADH + H(+)</text>
        <dbReference type="Rhea" id="RHEA:19985"/>
        <dbReference type="ChEBI" id="CHEBI:15378"/>
        <dbReference type="ChEBI" id="CHEBI:57540"/>
        <dbReference type="ChEBI" id="CHEBI:57688"/>
        <dbReference type="ChEBI" id="CHEBI:57945"/>
        <dbReference type="ChEBI" id="CHEBI:58758"/>
        <dbReference type="EC" id="1.1.1.284"/>
    </reaction>
</comment>
<comment type="cofactor">
    <cofactor evidence="1 11">
        <name>Zn(2+)</name>
        <dbReference type="ChEBI" id="CHEBI:29105"/>
    </cofactor>
</comment>
<dbReference type="PANTHER" id="PTHR43880">
    <property type="entry name" value="ALCOHOL DEHYDROGENASE"/>
    <property type="match status" value="1"/>
</dbReference>
<evidence type="ECO:0000256" key="2">
    <source>
        <dbReference type="ARBA" id="ARBA00010902"/>
    </source>
</evidence>
<evidence type="ECO:0000256" key="7">
    <source>
        <dbReference type="ARBA" id="ARBA00047793"/>
    </source>
</evidence>
<dbReference type="Proteomes" id="UP001335737">
    <property type="component" value="Unassembled WGS sequence"/>
</dbReference>
<dbReference type="SUPFAM" id="SSF50129">
    <property type="entry name" value="GroES-like"/>
    <property type="match status" value="2"/>
</dbReference>
<evidence type="ECO:0000256" key="9">
    <source>
        <dbReference type="ARBA" id="ARBA00049164"/>
    </source>
</evidence>
<dbReference type="RefSeq" id="WP_327607332.1">
    <property type="nucleotide sequence ID" value="NZ_JARZFX010000003.1"/>
</dbReference>
<dbReference type="SUPFAM" id="SSF51735">
    <property type="entry name" value="NAD(P)-binding Rossmann-fold domains"/>
    <property type="match status" value="1"/>
</dbReference>
<keyword evidence="6 11" id="KW-0520">NAD</keyword>
<dbReference type="InterPro" id="IPR036291">
    <property type="entry name" value="NAD(P)-bd_dom_sf"/>
</dbReference>
<evidence type="ECO:0000256" key="4">
    <source>
        <dbReference type="ARBA" id="ARBA00022833"/>
    </source>
</evidence>
<keyword evidence="5 11" id="KW-0560">Oxidoreductase</keyword>
<dbReference type="Gene3D" id="3.90.180.10">
    <property type="entry name" value="Medium-chain alcohol dehydrogenases, catalytic domain"/>
    <property type="match status" value="1"/>
</dbReference>
<dbReference type="InterPro" id="IPR013149">
    <property type="entry name" value="ADH-like_C"/>
</dbReference>
<comment type="catalytic activity">
    <reaction evidence="7">
        <text>S-(hydroxymethyl)glutathione + NADP(+) = S-formylglutathione + NADPH + H(+)</text>
        <dbReference type="Rhea" id="RHEA:19981"/>
        <dbReference type="ChEBI" id="CHEBI:15378"/>
        <dbReference type="ChEBI" id="CHEBI:57688"/>
        <dbReference type="ChEBI" id="CHEBI:57783"/>
        <dbReference type="ChEBI" id="CHEBI:58349"/>
        <dbReference type="ChEBI" id="CHEBI:58758"/>
        <dbReference type="EC" id="1.1.1.284"/>
    </reaction>
</comment>
<dbReference type="InterPro" id="IPR002328">
    <property type="entry name" value="ADH_Zn_CS"/>
</dbReference>
<evidence type="ECO:0000256" key="6">
    <source>
        <dbReference type="ARBA" id="ARBA00023027"/>
    </source>
</evidence>
<evidence type="ECO:0000259" key="13">
    <source>
        <dbReference type="Pfam" id="PF08240"/>
    </source>
</evidence>
<evidence type="ECO:0000256" key="5">
    <source>
        <dbReference type="ARBA" id="ARBA00023002"/>
    </source>
</evidence>
<evidence type="ECO:0000313" key="15">
    <source>
        <dbReference type="Proteomes" id="UP001335737"/>
    </source>
</evidence>
<proteinExistence type="inferred from homology"/>
<keyword evidence="3 11" id="KW-0479">Metal-binding</keyword>
<dbReference type="InterPro" id="IPR011032">
    <property type="entry name" value="GroES-like_sf"/>
</dbReference>
<evidence type="ECO:0000256" key="8">
    <source>
        <dbReference type="ARBA" id="ARBA00048110"/>
    </source>
</evidence>
<organism evidence="14 15">
    <name type="scientific">Virgibacillus tibetensis</name>
    <dbReference type="NCBI Taxonomy" id="3042313"/>
    <lineage>
        <taxon>Bacteria</taxon>
        <taxon>Bacillati</taxon>
        <taxon>Bacillota</taxon>
        <taxon>Bacilli</taxon>
        <taxon>Bacillales</taxon>
        <taxon>Bacillaceae</taxon>
        <taxon>Virgibacillus</taxon>
    </lineage>
</organism>
<evidence type="ECO:0000256" key="3">
    <source>
        <dbReference type="ARBA" id="ARBA00022723"/>
    </source>
</evidence>
<dbReference type="InterPro" id="IPR013154">
    <property type="entry name" value="ADH-like_N"/>
</dbReference>
<comment type="similarity">
    <text evidence="2 11">Belongs to the zinc-containing alcohol dehydrogenase family. Class-III subfamily.</text>
</comment>
<dbReference type="EMBL" id="JARZFX010000003">
    <property type="protein sequence ID" value="MEC5423766.1"/>
    <property type="molecule type" value="Genomic_DNA"/>
</dbReference>
<reference evidence="14 15" key="1">
    <citation type="journal article" date="2024" name="Int. J. Syst. Evol. Microbiol.">
        <title>Virgibacillus tibetensis sp. nov., isolated from salt lake on the Tibetan Plateau of China.</title>
        <authorList>
            <person name="Phurbu D."/>
            <person name="Liu Z.-X."/>
            <person name="Wang R."/>
            <person name="Zheng Y.-Y."/>
            <person name="Liu H.-C."/>
            <person name="Zhou Y.-G."/>
            <person name="Yu Y.-J."/>
            <person name="Li A.-H."/>
        </authorList>
    </citation>
    <scope>NUCLEOTIDE SEQUENCE [LARGE SCALE GENOMIC DNA]</scope>
    <source>
        <strain evidence="14 15">C22-A2</strain>
    </source>
</reference>
<dbReference type="PROSITE" id="PS00059">
    <property type="entry name" value="ADH_ZINC"/>
    <property type="match status" value="1"/>
</dbReference>
<accession>A0ABU6KF50</accession>
<evidence type="ECO:0000256" key="1">
    <source>
        <dbReference type="ARBA" id="ARBA00001947"/>
    </source>
</evidence>
<gene>
    <name evidence="14" type="ORF">QGM71_09705</name>
</gene>
<dbReference type="PANTHER" id="PTHR43880:SF12">
    <property type="entry name" value="ALCOHOL DEHYDROGENASE CLASS-3"/>
    <property type="match status" value="1"/>
</dbReference>
<dbReference type="Pfam" id="PF00107">
    <property type="entry name" value="ADH_zinc_N"/>
    <property type="match status" value="1"/>
</dbReference>
<keyword evidence="15" id="KW-1185">Reference proteome</keyword>
<dbReference type="NCBIfam" id="TIGR02818">
    <property type="entry name" value="adh_III_F_hyde"/>
    <property type="match status" value="1"/>
</dbReference>
<name>A0ABU6KF50_9BACI</name>
<evidence type="ECO:0000259" key="12">
    <source>
        <dbReference type="Pfam" id="PF00107"/>
    </source>
</evidence>
<feature type="domain" description="Alcohol dehydrogenase-like N-terminal" evidence="13">
    <location>
        <begin position="27"/>
        <end position="156"/>
    </location>
</feature>